<name>A0ABD2NX33_9CUCU</name>
<dbReference type="AlphaFoldDB" id="A0ABD2NX33"/>
<accession>A0ABD2NX33</accession>
<reference evidence="1 2" key="1">
    <citation type="journal article" date="2021" name="BMC Biol.">
        <title>Horizontally acquired antibacterial genes associated with adaptive radiation of ladybird beetles.</title>
        <authorList>
            <person name="Li H.S."/>
            <person name="Tang X.F."/>
            <person name="Huang Y.H."/>
            <person name="Xu Z.Y."/>
            <person name="Chen M.L."/>
            <person name="Du X.Y."/>
            <person name="Qiu B.Y."/>
            <person name="Chen P.T."/>
            <person name="Zhang W."/>
            <person name="Slipinski A."/>
            <person name="Escalona H.E."/>
            <person name="Waterhouse R.M."/>
            <person name="Zwick A."/>
            <person name="Pang H."/>
        </authorList>
    </citation>
    <scope>NUCLEOTIDE SEQUENCE [LARGE SCALE GENOMIC DNA]</scope>
    <source>
        <strain evidence="1">SYSU2018</strain>
    </source>
</reference>
<gene>
    <name evidence="1" type="ORF">HHI36_006274</name>
</gene>
<evidence type="ECO:0000313" key="2">
    <source>
        <dbReference type="Proteomes" id="UP001516400"/>
    </source>
</evidence>
<organism evidence="1 2">
    <name type="scientific">Cryptolaemus montrouzieri</name>
    <dbReference type="NCBI Taxonomy" id="559131"/>
    <lineage>
        <taxon>Eukaryota</taxon>
        <taxon>Metazoa</taxon>
        <taxon>Ecdysozoa</taxon>
        <taxon>Arthropoda</taxon>
        <taxon>Hexapoda</taxon>
        <taxon>Insecta</taxon>
        <taxon>Pterygota</taxon>
        <taxon>Neoptera</taxon>
        <taxon>Endopterygota</taxon>
        <taxon>Coleoptera</taxon>
        <taxon>Polyphaga</taxon>
        <taxon>Cucujiformia</taxon>
        <taxon>Coccinelloidea</taxon>
        <taxon>Coccinellidae</taxon>
        <taxon>Scymninae</taxon>
        <taxon>Scymnini</taxon>
        <taxon>Cryptolaemus</taxon>
    </lineage>
</organism>
<feature type="non-terminal residue" evidence="1">
    <location>
        <position position="51"/>
    </location>
</feature>
<sequence length="51" mass="6143">MIEPADKQQINYTYSKHRTPWIVDEPKIDKEISIYQKDVTEHVIDQLKENN</sequence>
<evidence type="ECO:0000313" key="1">
    <source>
        <dbReference type="EMBL" id="KAL3283118.1"/>
    </source>
</evidence>
<keyword evidence="2" id="KW-1185">Reference proteome</keyword>
<protein>
    <submittedName>
        <fullName evidence="1">Uncharacterized protein</fullName>
    </submittedName>
</protein>
<dbReference type="Proteomes" id="UP001516400">
    <property type="component" value="Unassembled WGS sequence"/>
</dbReference>
<dbReference type="EMBL" id="JABFTP020000144">
    <property type="protein sequence ID" value="KAL3283118.1"/>
    <property type="molecule type" value="Genomic_DNA"/>
</dbReference>
<proteinExistence type="predicted"/>
<comment type="caution">
    <text evidence="1">The sequence shown here is derived from an EMBL/GenBank/DDBJ whole genome shotgun (WGS) entry which is preliminary data.</text>
</comment>